<evidence type="ECO:0000313" key="2">
    <source>
        <dbReference type="Proteomes" id="UP000237797"/>
    </source>
</evidence>
<dbReference type="AlphaFoldDB" id="A0A2T0LBM0"/>
<name>A0A2T0LBM0_9BACL</name>
<dbReference type="OrthoDB" id="2989608at2"/>
<dbReference type="EMBL" id="PVNE01000026">
    <property type="protein sequence ID" value="PRX39321.1"/>
    <property type="molecule type" value="Genomic_DNA"/>
</dbReference>
<proteinExistence type="predicted"/>
<organism evidence="1 2">
    <name type="scientific">Planifilum fimeticola</name>
    <dbReference type="NCBI Taxonomy" id="201975"/>
    <lineage>
        <taxon>Bacteria</taxon>
        <taxon>Bacillati</taxon>
        <taxon>Bacillota</taxon>
        <taxon>Bacilli</taxon>
        <taxon>Bacillales</taxon>
        <taxon>Thermoactinomycetaceae</taxon>
        <taxon>Planifilum</taxon>
    </lineage>
</organism>
<keyword evidence="2" id="KW-1185">Reference proteome</keyword>
<gene>
    <name evidence="1" type="ORF">CLV97_12629</name>
</gene>
<comment type="caution">
    <text evidence="1">The sequence shown here is derived from an EMBL/GenBank/DDBJ whole genome shotgun (WGS) entry which is preliminary data.</text>
</comment>
<evidence type="ECO:0000313" key="1">
    <source>
        <dbReference type="EMBL" id="PRX39321.1"/>
    </source>
</evidence>
<reference evidence="1 2" key="1">
    <citation type="submission" date="2018-03" db="EMBL/GenBank/DDBJ databases">
        <title>Genomic Encyclopedia of Archaeal and Bacterial Type Strains, Phase II (KMG-II): from individual species to whole genera.</title>
        <authorList>
            <person name="Goeker M."/>
        </authorList>
    </citation>
    <scope>NUCLEOTIDE SEQUENCE [LARGE SCALE GENOMIC DNA]</scope>
    <source>
        <strain evidence="1 2">DSM 44946</strain>
    </source>
</reference>
<sequence length="141" mass="16063">MEPVHVLLVREADMQMSGSGCCGWIEGDARFWTDEGCVFPERRRLMEEMGKIYVELTKHFGDRVRVDVVDPRNLFSYTTLLWRARKKNGRFRAFWANWLKGYNTAAVIVDGEVVASGKVPAPLSVIKAVDRALADRKVWSG</sequence>
<accession>A0A2T0LBM0</accession>
<dbReference type="Proteomes" id="UP000237797">
    <property type="component" value="Unassembled WGS sequence"/>
</dbReference>
<protein>
    <submittedName>
        <fullName evidence="1">Uncharacterized protein</fullName>
    </submittedName>
</protein>
<dbReference type="RefSeq" id="WP_106346176.1">
    <property type="nucleotide sequence ID" value="NZ_PVNE01000026.1"/>
</dbReference>